<comment type="caution">
    <text evidence="5">The sequence shown here is derived from an EMBL/GenBank/DDBJ whole genome shotgun (WGS) entry which is preliminary data.</text>
</comment>
<keyword evidence="2" id="KW-0378">Hydrolase</keyword>
<gene>
    <name evidence="5" type="ORF">DDW13_06140</name>
</gene>
<reference evidence="5 6" key="1">
    <citation type="journal article" date="2015" name="Appl. Environ. Microbiol.">
        <title>Nanoarchaeota, Their Sulfolobales Host, and Nanoarchaeota Virus Distribution across Yellowstone National Park Hot Springs.</title>
        <authorList>
            <person name="Munson-McGee J.H."/>
            <person name="Field E.K."/>
            <person name="Bateson M."/>
            <person name="Rooney C."/>
            <person name="Stepanauskas R."/>
            <person name="Young M.J."/>
        </authorList>
    </citation>
    <scope>NUCLEOTIDE SEQUENCE [LARGE SCALE GENOMIC DNA]</scope>
    <source>
        <strain evidence="5">SCGC AC-742_N10</strain>
    </source>
</reference>
<dbReference type="InterPro" id="IPR006500">
    <property type="entry name" value="Helicase_put_C_phage/plasmid"/>
</dbReference>
<evidence type="ECO:0000259" key="4">
    <source>
        <dbReference type="PROSITE" id="PS51206"/>
    </source>
</evidence>
<organism evidence="5 6">
    <name type="scientific">Acidianus hospitalis</name>
    <dbReference type="NCBI Taxonomy" id="563177"/>
    <lineage>
        <taxon>Archaea</taxon>
        <taxon>Thermoproteota</taxon>
        <taxon>Thermoprotei</taxon>
        <taxon>Sulfolobales</taxon>
        <taxon>Sulfolobaceae</taxon>
        <taxon>Acidianus</taxon>
    </lineage>
</organism>
<keyword evidence="3" id="KW-0067">ATP-binding</keyword>
<dbReference type="Gene3D" id="3.40.50.300">
    <property type="entry name" value="P-loop containing nucleotide triphosphate hydrolases"/>
    <property type="match status" value="1"/>
</dbReference>
<dbReference type="PROSITE" id="PS51206">
    <property type="entry name" value="SF3_HELICASE_1"/>
    <property type="match status" value="1"/>
</dbReference>
<dbReference type="GO" id="GO:0016787">
    <property type="term" value="F:hydrolase activity"/>
    <property type="evidence" value="ECO:0007669"/>
    <property type="project" value="UniProtKB-KW"/>
</dbReference>
<dbReference type="Pfam" id="PF19263">
    <property type="entry name" value="DUF5906"/>
    <property type="match status" value="1"/>
</dbReference>
<dbReference type="EMBL" id="QEFD01000181">
    <property type="protein sequence ID" value="PVU74801.1"/>
    <property type="molecule type" value="Genomic_DNA"/>
</dbReference>
<dbReference type="SUPFAM" id="SSF46785">
    <property type="entry name" value="Winged helix' DNA-binding domain"/>
    <property type="match status" value="1"/>
</dbReference>
<evidence type="ECO:0000256" key="1">
    <source>
        <dbReference type="ARBA" id="ARBA00022741"/>
    </source>
</evidence>
<dbReference type="AlphaFoldDB" id="A0A2T9X419"/>
<name>A0A2T9X419_9CREN</name>
<dbReference type="InterPro" id="IPR027417">
    <property type="entry name" value="P-loop_NTPase"/>
</dbReference>
<dbReference type="PANTHER" id="PTHR35372:SF2">
    <property type="entry name" value="SF3 HELICASE DOMAIN-CONTAINING PROTEIN"/>
    <property type="match status" value="1"/>
</dbReference>
<dbReference type="InterPro" id="IPR014015">
    <property type="entry name" value="Helicase_SF3_DNA-vir"/>
</dbReference>
<dbReference type="GO" id="GO:0005524">
    <property type="term" value="F:ATP binding"/>
    <property type="evidence" value="ECO:0007669"/>
    <property type="project" value="UniProtKB-KW"/>
</dbReference>
<sequence>KTLTPLPSDPLRVAFANVTLEWKDSKPVLILDRGEDSFAYHYIPHKINIEELQKANEKAVQKGEITIGDIEELARRLCPKSLEAFKQWVGDKWVLLFEIIGYTLYPDVKFKKAFMLLGDTDAGKTTFIKLIKDILGVMNYSAESMGELFDPDNRFVTINLFHKLANVTSETKEYSIDDIDRFKRLTGGDPITADVKFKKPVTFTPYAKLIVASNKLPNVRDRNDKAFWRRWLIVKFPHTFPNDDDWYKKTFTEQEMEGVLTVSIMAITRVFMQKRFDFEQTPEQIMDMWLANIDTVYRFVKDNIEKGVITLDPKNGDLWVERDKLYGMYLEYCLDIGERGVGRKAFARVLHEYFGVTTDKKNNGSVRAFVGIAVNEIEKAQLDQGYENAFDEFINYVKNNNGAIKEFWEIVQDFNGDNAKANRFITWCERKRFCYQKGIDKWEIRMW</sequence>
<dbReference type="NCBIfam" id="TIGR01613">
    <property type="entry name" value="primase_Cterm"/>
    <property type="match status" value="1"/>
</dbReference>
<dbReference type="SUPFAM" id="SSF52540">
    <property type="entry name" value="P-loop containing nucleoside triphosphate hydrolases"/>
    <property type="match status" value="1"/>
</dbReference>
<dbReference type="Proteomes" id="UP000245638">
    <property type="component" value="Unassembled WGS sequence"/>
</dbReference>
<evidence type="ECO:0000313" key="5">
    <source>
        <dbReference type="EMBL" id="PVU74801.1"/>
    </source>
</evidence>
<proteinExistence type="predicted"/>
<evidence type="ECO:0000313" key="6">
    <source>
        <dbReference type="Proteomes" id="UP000245638"/>
    </source>
</evidence>
<dbReference type="InterPro" id="IPR045455">
    <property type="entry name" value="NrS-1_pol-like_helicase"/>
</dbReference>
<dbReference type="PANTHER" id="PTHR35372">
    <property type="entry name" value="ATP BINDING PROTEIN-RELATED"/>
    <property type="match status" value="1"/>
</dbReference>
<dbReference type="InterPro" id="IPR051620">
    <property type="entry name" value="ORF904-like_C"/>
</dbReference>
<protein>
    <submittedName>
        <fullName evidence="5">DNA primase</fullName>
    </submittedName>
</protein>
<accession>A0A2T9X419</accession>
<feature type="non-terminal residue" evidence="5">
    <location>
        <position position="1"/>
    </location>
</feature>
<dbReference type="InterPro" id="IPR036390">
    <property type="entry name" value="WH_DNA-bd_sf"/>
</dbReference>
<evidence type="ECO:0000256" key="3">
    <source>
        <dbReference type="ARBA" id="ARBA00022840"/>
    </source>
</evidence>
<keyword evidence="1" id="KW-0547">Nucleotide-binding</keyword>
<feature type="domain" description="SF3 helicase" evidence="4">
    <location>
        <begin position="91"/>
        <end position="249"/>
    </location>
</feature>
<evidence type="ECO:0000256" key="2">
    <source>
        <dbReference type="ARBA" id="ARBA00022801"/>
    </source>
</evidence>